<name>A0A918DYV5_9ACTN</name>
<evidence type="ECO:0000313" key="1">
    <source>
        <dbReference type="EMBL" id="GGO91928.1"/>
    </source>
</evidence>
<comment type="caution">
    <text evidence="1">The sequence shown here is derived from an EMBL/GenBank/DDBJ whole genome shotgun (WGS) entry which is preliminary data.</text>
</comment>
<gene>
    <name evidence="1" type="ORF">GCM10012280_40940</name>
</gene>
<evidence type="ECO:0008006" key="3">
    <source>
        <dbReference type="Google" id="ProtNLM"/>
    </source>
</evidence>
<proteinExistence type="predicted"/>
<keyword evidence="2" id="KW-1185">Reference proteome</keyword>
<accession>A0A918DYV5</accession>
<sequence length="321" mass="35605">MPRTYEPAARPTMYFIGVTTTKSSIMKVFPAWARELDLDAVIQGIDLPLDDTPDHYREVVEFIKKDPNSLGALVTTHKLNLYKAAHDLFDGVGRDTGLLDEVSSISKRGGRLWGHAMDPVTSGLALEDIVPDGYWSRTGGAEMLLLGAGGSALALTLYLHNRATAGHDVPSRIVVTNRREARLREMRTVHERLGFAIPVEYHLTPEPRDNDEQLRTLAARSVVVNATGLGKDRPGSPLTGSAVFPLGGIAWDFNYRGDLLFLDQARAQRAARELRVVDGWLYFIHGWTRVIAEVFHTDIATHGPAFERLSRIARDVTQENT</sequence>
<dbReference type="InterPro" id="IPR036291">
    <property type="entry name" value="NAD(P)-bd_dom_sf"/>
</dbReference>
<dbReference type="AlphaFoldDB" id="A0A918DYV5"/>
<dbReference type="Proteomes" id="UP000641932">
    <property type="component" value="Unassembled WGS sequence"/>
</dbReference>
<dbReference type="Gene3D" id="3.40.50.720">
    <property type="entry name" value="NAD(P)-binding Rossmann-like Domain"/>
    <property type="match status" value="1"/>
</dbReference>
<protein>
    <recommendedName>
        <fullName evidence="3">Shikimate dehydrogenase</fullName>
    </recommendedName>
</protein>
<dbReference type="SUPFAM" id="SSF51735">
    <property type="entry name" value="NAD(P)-binding Rossmann-fold domains"/>
    <property type="match status" value="1"/>
</dbReference>
<dbReference type="RefSeq" id="WP_189133182.1">
    <property type="nucleotide sequence ID" value="NZ_BMMS01000017.1"/>
</dbReference>
<reference evidence="1" key="1">
    <citation type="journal article" date="2014" name="Int. J. Syst. Evol. Microbiol.">
        <title>Complete genome sequence of Corynebacterium casei LMG S-19264T (=DSM 44701T), isolated from a smear-ripened cheese.</title>
        <authorList>
            <consortium name="US DOE Joint Genome Institute (JGI-PGF)"/>
            <person name="Walter F."/>
            <person name="Albersmeier A."/>
            <person name="Kalinowski J."/>
            <person name="Ruckert C."/>
        </authorList>
    </citation>
    <scope>NUCLEOTIDE SEQUENCE</scope>
    <source>
        <strain evidence="1">CGMCC 4.7201</strain>
    </source>
</reference>
<reference evidence="1" key="2">
    <citation type="submission" date="2020-09" db="EMBL/GenBank/DDBJ databases">
        <authorList>
            <person name="Sun Q."/>
            <person name="Zhou Y."/>
        </authorList>
    </citation>
    <scope>NUCLEOTIDE SEQUENCE</scope>
    <source>
        <strain evidence="1">CGMCC 4.7201</strain>
    </source>
</reference>
<evidence type="ECO:0000313" key="2">
    <source>
        <dbReference type="Proteomes" id="UP000641932"/>
    </source>
</evidence>
<dbReference type="EMBL" id="BMMS01000017">
    <property type="protein sequence ID" value="GGO91928.1"/>
    <property type="molecule type" value="Genomic_DNA"/>
</dbReference>
<organism evidence="1 2">
    <name type="scientific">Wenjunlia tyrosinilytica</name>
    <dbReference type="NCBI Taxonomy" id="1544741"/>
    <lineage>
        <taxon>Bacteria</taxon>
        <taxon>Bacillati</taxon>
        <taxon>Actinomycetota</taxon>
        <taxon>Actinomycetes</taxon>
        <taxon>Kitasatosporales</taxon>
        <taxon>Streptomycetaceae</taxon>
        <taxon>Wenjunlia</taxon>
    </lineage>
</organism>